<reference evidence="1" key="1">
    <citation type="submission" date="2021-10" db="EMBL/GenBank/DDBJ databases">
        <authorList>
            <person name="Dean J.D."/>
            <person name="Kim M.K."/>
            <person name="Newey C.N."/>
            <person name="Stoker T.S."/>
            <person name="Thompson D.W."/>
            <person name="Grose J.H."/>
        </authorList>
    </citation>
    <scope>NUCLEOTIDE SEQUENCE</scope>
    <source>
        <strain evidence="1">BT635</strain>
    </source>
</reference>
<organism evidence="1 2">
    <name type="scientific">Hymenobacter nitidus</name>
    <dbReference type="NCBI Taxonomy" id="2880929"/>
    <lineage>
        <taxon>Bacteria</taxon>
        <taxon>Pseudomonadati</taxon>
        <taxon>Bacteroidota</taxon>
        <taxon>Cytophagia</taxon>
        <taxon>Cytophagales</taxon>
        <taxon>Hymenobacteraceae</taxon>
        <taxon>Hymenobacter</taxon>
    </lineage>
</organism>
<comment type="caution">
    <text evidence="1">The sequence shown here is derived from an EMBL/GenBank/DDBJ whole genome shotgun (WGS) entry which is preliminary data.</text>
</comment>
<name>A0ABS8AJH4_9BACT</name>
<evidence type="ECO:0000313" key="2">
    <source>
        <dbReference type="Proteomes" id="UP001165297"/>
    </source>
</evidence>
<accession>A0ABS8AJH4</accession>
<sequence length="111" mass="12161">METGFTITTNEVKHGDNLPLTSWQVVLKITNNHGVGVGGKVYARVGLTKVIDKLVGILPGQTTAFDFRDPEGPFTRIWTDDLICTHADAEHVFSFAIERPVNATTYSATID</sequence>
<evidence type="ECO:0000313" key="1">
    <source>
        <dbReference type="EMBL" id="MCB2380416.1"/>
    </source>
</evidence>
<dbReference type="Proteomes" id="UP001165297">
    <property type="component" value="Unassembled WGS sequence"/>
</dbReference>
<gene>
    <name evidence="1" type="ORF">LGH70_22680</name>
</gene>
<dbReference type="RefSeq" id="WP_226190325.1">
    <property type="nucleotide sequence ID" value="NZ_JAJADQ010000017.1"/>
</dbReference>
<proteinExistence type="predicted"/>
<keyword evidence="2" id="KW-1185">Reference proteome</keyword>
<protein>
    <submittedName>
        <fullName evidence="1">Uncharacterized protein</fullName>
    </submittedName>
</protein>
<dbReference type="EMBL" id="JAJADQ010000017">
    <property type="protein sequence ID" value="MCB2380416.1"/>
    <property type="molecule type" value="Genomic_DNA"/>
</dbReference>